<protein>
    <submittedName>
        <fullName evidence="1">Uncharacterized protein</fullName>
    </submittedName>
</protein>
<proteinExistence type="predicted"/>
<keyword evidence="3" id="KW-1185">Reference proteome</keyword>
<dbReference type="EMBL" id="BMAW01017885">
    <property type="protein sequence ID" value="GFT55965.1"/>
    <property type="molecule type" value="Genomic_DNA"/>
</dbReference>
<organism evidence="1 3">
    <name type="scientific">Nephila pilipes</name>
    <name type="common">Giant wood spider</name>
    <name type="synonym">Nephila maculata</name>
    <dbReference type="NCBI Taxonomy" id="299642"/>
    <lineage>
        <taxon>Eukaryota</taxon>
        <taxon>Metazoa</taxon>
        <taxon>Ecdysozoa</taxon>
        <taxon>Arthropoda</taxon>
        <taxon>Chelicerata</taxon>
        <taxon>Arachnida</taxon>
        <taxon>Araneae</taxon>
        <taxon>Araneomorphae</taxon>
        <taxon>Entelegynae</taxon>
        <taxon>Araneoidea</taxon>
        <taxon>Nephilidae</taxon>
        <taxon>Nephila</taxon>
    </lineage>
</organism>
<accession>A0A8X6TY57</accession>
<evidence type="ECO:0000313" key="1">
    <source>
        <dbReference type="EMBL" id="GFT55965.1"/>
    </source>
</evidence>
<comment type="caution">
    <text evidence="1">The sequence shown here is derived from an EMBL/GenBank/DDBJ whole genome shotgun (WGS) entry which is preliminary data.</text>
</comment>
<sequence length="131" mass="14847">MKLNVRWYVNNGENKTLLQTASVKLAEKLSKVIHSLCDPDNQRSFIQNNLSGQLPLNRLGKEELLIHIFGSKDPSRIKCATVQIKIRNILDKEEVIIEALEIDEVTSALLEFATIDIISELKTEGINLCWC</sequence>
<reference evidence="1" key="1">
    <citation type="submission" date="2020-08" db="EMBL/GenBank/DDBJ databases">
        <title>Multicomponent nature underlies the extraordinary mechanical properties of spider dragline silk.</title>
        <authorList>
            <person name="Kono N."/>
            <person name="Nakamura H."/>
            <person name="Mori M."/>
            <person name="Yoshida Y."/>
            <person name="Ohtoshi R."/>
            <person name="Malay A.D."/>
            <person name="Moran D.A.P."/>
            <person name="Tomita M."/>
            <person name="Numata K."/>
            <person name="Arakawa K."/>
        </authorList>
    </citation>
    <scope>NUCLEOTIDE SEQUENCE</scope>
</reference>
<name>A0A8X6TY57_NEPPI</name>
<gene>
    <name evidence="1" type="ORF">NPIL_2241</name>
    <name evidence="2" type="ORF">NPIL_339631</name>
</gene>
<evidence type="ECO:0000313" key="3">
    <source>
        <dbReference type="Proteomes" id="UP000887013"/>
    </source>
</evidence>
<dbReference type="EMBL" id="BMAW01020079">
    <property type="protein sequence ID" value="GFT66284.1"/>
    <property type="molecule type" value="Genomic_DNA"/>
</dbReference>
<dbReference type="Proteomes" id="UP000887013">
    <property type="component" value="Unassembled WGS sequence"/>
</dbReference>
<dbReference type="OrthoDB" id="6434758at2759"/>
<evidence type="ECO:0000313" key="2">
    <source>
        <dbReference type="EMBL" id="GFT66284.1"/>
    </source>
</evidence>
<dbReference type="AlphaFoldDB" id="A0A8X6TY57"/>